<evidence type="ECO:0000313" key="2">
    <source>
        <dbReference type="Proteomes" id="UP000595140"/>
    </source>
</evidence>
<proteinExistence type="predicted"/>
<name>A0A484KS35_9ASTE</name>
<dbReference type="EMBL" id="OOIL02000506">
    <property type="protein sequence ID" value="VFQ65969.1"/>
    <property type="molecule type" value="Genomic_DNA"/>
</dbReference>
<reference evidence="1 2" key="1">
    <citation type="submission" date="2018-04" db="EMBL/GenBank/DDBJ databases">
        <authorList>
            <person name="Vogel A."/>
        </authorList>
    </citation>
    <scope>NUCLEOTIDE SEQUENCE [LARGE SCALE GENOMIC DNA]</scope>
</reference>
<protein>
    <submittedName>
        <fullName evidence="1">Uncharacterized protein</fullName>
    </submittedName>
</protein>
<gene>
    <name evidence="1" type="ORF">CCAM_LOCUS7745</name>
</gene>
<organism evidence="1 2">
    <name type="scientific">Cuscuta campestris</name>
    <dbReference type="NCBI Taxonomy" id="132261"/>
    <lineage>
        <taxon>Eukaryota</taxon>
        <taxon>Viridiplantae</taxon>
        <taxon>Streptophyta</taxon>
        <taxon>Embryophyta</taxon>
        <taxon>Tracheophyta</taxon>
        <taxon>Spermatophyta</taxon>
        <taxon>Magnoliopsida</taxon>
        <taxon>eudicotyledons</taxon>
        <taxon>Gunneridae</taxon>
        <taxon>Pentapetalae</taxon>
        <taxon>asterids</taxon>
        <taxon>lamiids</taxon>
        <taxon>Solanales</taxon>
        <taxon>Convolvulaceae</taxon>
        <taxon>Cuscuteae</taxon>
        <taxon>Cuscuta</taxon>
        <taxon>Cuscuta subgen. Grammica</taxon>
        <taxon>Cuscuta sect. Cleistogrammica</taxon>
    </lineage>
</organism>
<keyword evidence="2" id="KW-1185">Reference proteome</keyword>
<accession>A0A484KS35</accession>
<evidence type="ECO:0000313" key="1">
    <source>
        <dbReference type="EMBL" id="VFQ65969.1"/>
    </source>
</evidence>
<dbReference type="AlphaFoldDB" id="A0A484KS35"/>
<sequence length="66" mass="7284">MPFEEQLHADSLSEEPWDGYINKVGEFRTLSPTCKIGILVRLGFSNKLLSFIGTGVCTEHTTQIGA</sequence>
<dbReference type="Proteomes" id="UP000595140">
    <property type="component" value="Unassembled WGS sequence"/>
</dbReference>